<dbReference type="AlphaFoldDB" id="A0A183KEJ8"/>
<protein>
    <submittedName>
        <fullName evidence="4">Carboxypeptidase regulatory-like domain-containing protein</fullName>
    </submittedName>
</protein>
<dbReference type="SUPFAM" id="SSF49464">
    <property type="entry name" value="Carboxypeptidase regulatory domain-like"/>
    <property type="match status" value="1"/>
</dbReference>
<proteinExistence type="predicted"/>
<dbReference type="EMBL" id="UZAK01035873">
    <property type="protein sequence ID" value="VDP52682.1"/>
    <property type="molecule type" value="Genomic_DNA"/>
</dbReference>
<evidence type="ECO:0000256" key="1">
    <source>
        <dbReference type="SAM" id="Phobius"/>
    </source>
</evidence>
<evidence type="ECO:0000313" key="4">
    <source>
        <dbReference type="WBParaSite" id="SCUD_0001344501-mRNA-1"/>
    </source>
</evidence>
<accession>A0A183KEJ8</accession>
<keyword evidence="1" id="KW-0812">Transmembrane</keyword>
<evidence type="ECO:0000313" key="3">
    <source>
        <dbReference type="Proteomes" id="UP000279833"/>
    </source>
</evidence>
<name>A0A183KEJ8_9TREM</name>
<keyword evidence="1" id="KW-1133">Transmembrane helix</keyword>
<evidence type="ECO:0000313" key="2">
    <source>
        <dbReference type="EMBL" id="VDP52682.1"/>
    </source>
</evidence>
<keyword evidence="3" id="KW-1185">Reference proteome</keyword>
<dbReference type="InterPro" id="IPR008969">
    <property type="entry name" value="CarboxyPept-like_regulatory"/>
</dbReference>
<keyword evidence="1" id="KW-0472">Membrane</keyword>
<reference evidence="2 3" key="2">
    <citation type="submission" date="2018-11" db="EMBL/GenBank/DDBJ databases">
        <authorList>
            <consortium name="Pathogen Informatics"/>
        </authorList>
    </citation>
    <scope>NUCLEOTIDE SEQUENCE [LARGE SCALE GENOMIC DNA]</scope>
    <source>
        <strain evidence="2">Dakar</strain>
        <strain evidence="3">Dakar, Senegal</strain>
    </source>
</reference>
<dbReference type="Gene3D" id="2.60.40.1120">
    <property type="entry name" value="Carboxypeptidase-like, regulatory domain"/>
    <property type="match status" value="1"/>
</dbReference>
<sequence>MLFIQGLTGSNLTVSHHWWWESKSKLEFAYKSLEPENIALLKWLQLYQANSIISFPTDQLSDINYDTETFPKISDRRRRPSDFRIQYVNPKKSINKFAKSAALSLGLISMNPKLALEETEHFQLQSSLSFSPPLPIMIPSSIGLTLCPGCFSPSPSGVARIWADYRFPSLMAGLIEHTSLIGLGSLGLIGHVRDSNDQPIPWVRIHLDYVRSELSTGSSDQNGHFSMILPPGKYRFTLRARGYLDLSEIINVDILKSPIYHAFYMKHVGGLSPAYRLYVVSMIASIIALFSCGLTIYLCYRFCCYARTPYAIVRRSAGKSDNTTSLSSNNQIKRGPYSLLAVDDDIHHISSDNNSDNCLESMLKHRSDEEYNAYEDSDDDDVDNMNVVDKEDPGDHEIVEYDVNIHQASKITSLIKTKLFNKHNKRVTNRLHNKTRKYIPNLSKSPNNNDAFEEVQLV</sequence>
<dbReference type="Proteomes" id="UP000279833">
    <property type="component" value="Unassembled WGS sequence"/>
</dbReference>
<dbReference type="STRING" id="6186.A0A183KEJ8"/>
<gene>
    <name evidence="2" type="ORF">SCUD_LOCUS13442</name>
</gene>
<reference evidence="4" key="1">
    <citation type="submission" date="2016-06" db="UniProtKB">
        <authorList>
            <consortium name="WormBaseParasite"/>
        </authorList>
    </citation>
    <scope>IDENTIFICATION</scope>
</reference>
<dbReference type="WBParaSite" id="SCUD_0001344501-mRNA-1">
    <property type="protein sequence ID" value="SCUD_0001344501-mRNA-1"/>
    <property type="gene ID" value="SCUD_0001344501"/>
</dbReference>
<organism evidence="4">
    <name type="scientific">Schistosoma curassoni</name>
    <dbReference type="NCBI Taxonomy" id="6186"/>
    <lineage>
        <taxon>Eukaryota</taxon>
        <taxon>Metazoa</taxon>
        <taxon>Spiralia</taxon>
        <taxon>Lophotrochozoa</taxon>
        <taxon>Platyhelminthes</taxon>
        <taxon>Trematoda</taxon>
        <taxon>Digenea</taxon>
        <taxon>Strigeidida</taxon>
        <taxon>Schistosomatoidea</taxon>
        <taxon>Schistosomatidae</taxon>
        <taxon>Schistosoma</taxon>
    </lineage>
</organism>
<feature type="transmembrane region" description="Helical" evidence="1">
    <location>
        <begin position="275"/>
        <end position="298"/>
    </location>
</feature>